<name>A0A6J5RHZ4_9CAUD</name>
<proteinExistence type="predicted"/>
<dbReference type="EMBL" id="LR796916">
    <property type="protein sequence ID" value="CAB4174115.1"/>
    <property type="molecule type" value="Genomic_DNA"/>
</dbReference>
<reference evidence="2" key="1">
    <citation type="submission" date="2020-05" db="EMBL/GenBank/DDBJ databases">
        <authorList>
            <person name="Chiriac C."/>
            <person name="Salcher M."/>
            <person name="Ghai R."/>
            <person name="Kavagutti S V."/>
        </authorList>
    </citation>
    <scope>NUCLEOTIDE SEQUENCE</scope>
</reference>
<sequence length="628" mass="68298">MSELTLTENQIGQFSILNQLVESAEPSFSKIFTYDNLINECHILNTIESSIPESTRFNLHFDMIFNGTLTNYYKNMTSGTNYILEAARKIFPNSQHITESIENFKEYLSSLITEESLALAMPTGAMSPGGVDTALSGGALQAKTDSGFWGTLKKLWNAVTEGGSPIGILQFVIDIIGVVGDFIFPGVGVVADIINAIIYAIRGEWMLCAISVVAAIFIGVGDSLKLLKFAAKPAEKVMVALAKKGGAKEATELIGKMGAKERGPVVKLLTSISGFIGGALGKATSFLGKFIQAFGKVTKWIPGLGGALNWIFKGLGETLSKFGDKMTLFSSNLKLMKTGAKEAAAMSMQNAVKAGGNLVVDGDWIKIVSNKGKVLGKYPASAAAKLSAEQTLSLATKKAGKKGANILYKNGDDFVKTSKTFNNPAVQQSFRKRAYAYLDTTYLKRATRQLKTLPFFIGKQLYKLIFNQEWTDGHSNWTRAEVLGHGDGAMNGWIDDQLKKKRKETGAVYIPSLELDSDDQETYDRVTAYQNNLAKLTGEPNIMQVITKNYDHGGAHEEFDNFFKLVASGEVKRGDANDKIDHTIASDLDKTIAANTPSSTEKTAEVTPYSSSPKFESQTVFSFADFKK</sequence>
<dbReference type="EMBL" id="LR797195">
    <property type="protein sequence ID" value="CAB4193966.1"/>
    <property type="molecule type" value="Genomic_DNA"/>
</dbReference>
<evidence type="ECO:0000313" key="2">
    <source>
        <dbReference type="EMBL" id="CAB4193966.1"/>
    </source>
</evidence>
<protein>
    <submittedName>
        <fullName evidence="2">Uncharacterized protein</fullName>
    </submittedName>
</protein>
<dbReference type="CDD" id="cd20745">
    <property type="entry name" value="FIX_RhsA_AHH_HNH-like"/>
    <property type="match status" value="1"/>
</dbReference>
<accession>A0A6J5RHZ4</accession>
<evidence type="ECO:0000313" key="1">
    <source>
        <dbReference type="EMBL" id="CAB4174115.1"/>
    </source>
</evidence>
<gene>
    <name evidence="2" type="ORF">UFOVP1247_337</name>
    <name evidence="1" type="ORF">UFOVP970_24</name>
</gene>
<organism evidence="2">
    <name type="scientific">uncultured Caudovirales phage</name>
    <dbReference type="NCBI Taxonomy" id="2100421"/>
    <lineage>
        <taxon>Viruses</taxon>
        <taxon>Duplodnaviria</taxon>
        <taxon>Heunggongvirae</taxon>
        <taxon>Uroviricota</taxon>
        <taxon>Caudoviricetes</taxon>
        <taxon>Peduoviridae</taxon>
        <taxon>Maltschvirus</taxon>
        <taxon>Maltschvirus maltsch</taxon>
    </lineage>
</organism>